<keyword evidence="3" id="KW-1133">Transmembrane helix</keyword>
<dbReference type="Pfam" id="PF00561">
    <property type="entry name" value="Abhydrolase_1"/>
    <property type="match status" value="1"/>
</dbReference>
<accession>A0AA88Y384</accession>
<dbReference type="Gene3D" id="3.40.50.1820">
    <property type="entry name" value="alpha/beta hydrolase"/>
    <property type="match status" value="1"/>
</dbReference>
<sequence>RSVEEKMRRLIERTVGFCITLFYSSIVVLSYLIHPVRFVKGLFNRKKRDVVPKCLNDPKLGTHGYIHLEDVRIHYVANGEEGKPLMLFVHGFPEFWYSWRFQLREFSKDYRVVAMDMRGYSDSDKPKGISNYTSDKIAADIKQLVSALGYSDCVLVGHDWGGSIVYTVTIMYPEVVKKLIVLNAPHPGAFKKYMQTSWTQFKKSWYMFLFQMPCLPEFVFKHDDYSVLERMMTSKEIKTITPEDVEAYKYAFSRPGGGFTGPLNFYRAAFRTDPARAKLLLKKITTPTLVVWGKKDLALNSELAENGRDYITDLTVKYVENASHWVQMDEPEETNKYIREFLE</sequence>
<feature type="non-terminal residue" evidence="5">
    <location>
        <position position="1"/>
    </location>
</feature>
<dbReference type="InterPro" id="IPR029058">
    <property type="entry name" value="AB_hydrolase_fold"/>
</dbReference>
<dbReference type="PRINTS" id="PR00111">
    <property type="entry name" value="ABHYDROLASE"/>
</dbReference>
<dbReference type="PANTHER" id="PTHR43329">
    <property type="entry name" value="EPOXIDE HYDROLASE"/>
    <property type="match status" value="1"/>
</dbReference>
<evidence type="ECO:0000313" key="5">
    <source>
        <dbReference type="EMBL" id="KAK3096806.1"/>
    </source>
</evidence>
<organism evidence="5 6">
    <name type="scientific">Pinctada imbricata</name>
    <name type="common">Atlantic pearl-oyster</name>
    <name type="synonym">Pinctada martensii</name>
    <dbReference type="NCBI Taxonomy" id="66713"/>
    <lineage>
        <taxon>Eukaryota</taxon>
        <taxon>Metazoa</taxon>
        <taxon>Spiralia</taxon>
        <taxon>Lophotrochozoa</taxon>
        <taxon>Mollusca</taxon>
        <taxon>Bivalvia</taxon>
        <taxon>Autobranchia</taxon>
        <taxon>Pteriomorphia</taxon>
        <taxon>Pterioida</taxon>
        <taxon>Pterioidea</taxon>
        <taxon>Pteriidae</taxon>
        <taxon>Pinctada</taxon>
    </lineage>
</organism>
<name>A0AA88Y384_PINIB</name>
<keyword evidence="3" id="KW-0812">Transmembrane</keyword>
<feature type="domain" description="AB hydrolase-1" evidence="4">
    <location>
        <begin position="84"/>
        <end position="331"/>
    </location>
</feature>
<evidence type="ECO:0000259" key="4">
    <source>
        <dbReference type="Pfam" id="PF00561"/>
    </source>
</evidence>
<dbReference type="GO" id="GO:0004301">
    <property type="term" value="F:epoxide hydrolase activity"/>
    <property type="evidence" value="ECO:0007669"/>
    <property type="project" value="UniProtKB-ARBA"/>
</dbReference>
<keyword evidence="3" id="KW-0472">Membrane</keyword>
<evidence type="ECO:0000256" key="2">
    <source>
        <dbReference type="ARBA" id="ARBA00038334"/>
    </source>
</evidence>
<evidence type="ECO:0000256" key="3">
    <source>
        <dbReference type="SAM" id="Phobius"/>
    </source>
</evidence>
<comment type="similarity">
    <text evidence="2">Belongs to the AB hydrolase superfamily. Epoxide hydrolase family.</text>
</comment>
<dbReference type="Proteomes" id="UP001186944">
    <property type="component" value="Unassembled WGS sequence"/>
</dbReference>
<feature type="transmembrane region" description="Helical" evidence="3">
    <location>
        <begin position="14"/>
        <end position="33"/>
    </location>
</feature>
<evidence type="ECO:0000256" key="1">
    <source>
        <dbReference type="ARBA" id="ARBA00022801"/>
    </source>
</evidence>
<dbReference type="InterPro" id="IPR000073">
    <property type="entry name" value="AB_hydrolase_1"/>
</dbReference>
<keyword evidence="6" id="KW-1185">Reference proteome</keyword>
<dbReference type="InterPro" id="IPR000639">
    <property type="entry name" value="Epox_hydrolase-like"/>
</dbReference>
<dbReference type="PRINTS" id="PR00412">
    <property type="entry name" value="EPOXHYDRLASE"/>
</dbReference>
<dbReference type="EMBL" id="VSWD01000007">
    <property type="protein sequence ID" value="KAK3096806.1"/>
    <property type="molecule type" value="Genomic_DNA"/>
</dbReference>
<comment type="caution">
    <text evidence="5">The sequence shown here is derived from an EMBL/GenBank/DDBJ whole genome shotgun (WGS) entry which is preliminary data.</text>
</comment>
<dbReference type="AlphaFoldDB" id="A0AA88Y384"/>
<evidence type="ECO:0000313" key="6">
    <source>
        <dbReference type="Proteomes" id="UP001186944"/>
    </source>
</evidence>
<reference evidence="5" key="1">
    <citation type="submission" date="2019-08" db="EMBL/GenBank/DDBJ databases">
        <title>The improved chromosome-level genome for the pearl oyster Pinctada fucata martensii using PacBio sequencing and Hi-C.</title>
        <authorList>
            <person name="Zheng Z."/>
        </authorList>
    </citation>
    <scope>NUCLEOTIDE SEQUENCE</scope>
    <source>
        <strain evidence="5">ZZ-2019</strain>
        <tissue evidence="5">Adductor muscle</tissue>
    </source>
</reference>
<dbReference type="SUPFAM" id="SSF53474">
    <property type="entry name" value="alpha/beta-Hydrolases"/>
    <property type="match status" value="1"/>
</dbReference>
<keyword evidence="1" id="KW-0378">Hydrolase</keyword>
<protein>
    <recommendedName>
        <fullName evidence="4">AB hydrolase-1 domain-containing protein</fullName>
    </recommendedName>
</protein>
<gene>
    <name evidence="5" type="ORF">FSP39_003508</name>
</gene>
<proteinExistence type="inferred from homology"/>